<dbReference type="EMBL" id="CAESAN010000003">
    <property type="protein sequence ID" value="CAB4334298.1"/>
    <property type="molecule type" value="Genomic_DNA"/>
</dbReference>
<protein>
    <submittedName>
        <fullName evidence="1">Unannotated protein</fullName>
    </submittedName>
</protein>
<dbReference type="AlphaFoldDB" id="A0A6J5YYX1"/>
<name>A0A6J5YYX1_9ZZZZ</name>
<reference evidence="1" key="1">
    <citation type="submission" date="2020-05" db="EMBL/GenBank/DDBJ databases">
        <authorList>
            <person name="Chiriac C."/>
            <person name="Salcher M."/>
            <person name="Ghai R."/>
            <person name="Kavagutti S V."/>
        </authorList>
    </citation>
    <scope>NUCLEOTIDE SEQUENCE</scope>
</reference>
<gene>
    <name evidence="1" type="ORF">UFOPK3547_00057</name>
</gene>
<proteinExistence type="predicted"/>
<accession>A0A6J5YYX1</accession>
<evidence type="ECO:0000313" key="1">
    <source>
        <dbReference type="EMBL" id="CAB4334298.1"/>
    </source>
</evidence>
<organism evidence="1">
    <name type="scientific">freshwater metagenome</name>
    <dbReference type="NCBI Taxonomy" id="449393"/>
    <lineage>
        <taxon>unclassified sequences</taxon>
        <taxon>metagenomes</taxon>
        <taxon>ecological metagenomes</taxon>
    </lineage>
</organism>
<sequence>MTTTTLKTVANPDARLIDLGALLDLAIECEKKMFALVDRLPEIAPDHQSAIYSGFISPADGLINAILETEPRTLDGWMVHARAIHHREGDDLKLAA</sequence>